<evidence type="ECO:0000259" key="2">
    <source>
        <dbReference type="Pfam" id="PF06985"/>
    </source>
</evidence>
<dbReference type="Pfam" id="PF06985">
    <property type="entry name" value="HET"/>
    <property type="match status" value="1"/>
</dbReference>
<dbReference type="RefSeq" id="XP_013270046.1">
    <property type="nucleotide sequence ID" value="XM_013414592.1"/>
</dbReference>
<dbReference type="STRING" id="1442369.A0A0D2J1Y7"/>
<dbReference type="Pfam" id="PF13424">
    <property type="entry name" value="TPR_12"/>
    <property type="match status" value="3"/>
</dbReference>
<dbReference type="NCBIfam" id="NF040586">
    <property type="entry name" value="FxSxx_TPR"/>
    <property type="match status" value="1"/>
</dbReference>
<dbReference type="Gene3D" id="1.25.40.10">
    <property type="entry name" value="Tetratricopeptide repeat domain"/>
    <property type="match status" value="2"/>
</dbReference>
<dbReference type="SUPFAM" id="SSF48452">
    <property type="entry name" value="TPR-like"/>
    <property type="match status" value="3"/>
</dbReference>
<dbReference type="OrthoDB" id="4151297at2759"/>
<dbReference type="EMBL" id="KN847480">
    <property type="protein sequence ID" value="KIX02910.1"/>
    <property type="molecule type" value="Genomic_DNA"/>
</dbReference>
<dbReference type="PANTHER" id="PTHR46082">
    <property type="entry name" value="ATP/GTP-BINDING PROTEIN-RELATED"/>
    <property type="match status" value="1"/>
</dbReference>
<dbReference type="AlphaFoldDB" id="A0A0D2J1Y7"/>
<organism evidence="3 4">
    <name type="scientific">Rhinocladiella mackenziei CBS 650.93</name>
    <dbReference type="NCBI Taxonomy" id="1442369"/>
    <lineage>
        <taxon>Eukaryota</taxon>
        <taxon>Fungi</taxon>
        <taxon>Dikarya</taxon>
        <taxon>Ascomycota</taxon>
        <taxon>Pezizomycotina</taxon>
        <taxon>Eurotiomycetes</taxon>
        <taxon>Chaetothyriomycetidae</taxon>
        <taxon>Chaetothyriales</taxon>
        <taxon>Herpotrichiellaceae</taxon>
        <taxon>Rhinocladiella</taxon>
    </lineage>
</organism>
<gene>
    <name evidence="3" type="ORF">Z518_08853</name>
</gene>
<feature type="domain" description="Heterokaryon incompatibility" evidence="2">
    <location>
        <begin position="125"/>
        <end position="210"/>
    </location>
</feature>
<sequence>MLGARAAAGTSSLIEHPTCVSFVHVDCSGYGSDFSSHKSLRSDIAGEDSQASFHPRYQQNFDLKPHPKCNGEYDSFKQPASHGPCDAQYRVPIRLLYARRVSRSTVTQCASWNLTVVVSYAYRRILSHTWGADEDEVTFNDLYSGSGKNKAGYTKIQFCGQQARKNGLQYFWVDTCCINKANLTELAEAITSMFRWYRDAAKCYVYLSDVSVYNNDHSHPPQQWPWESAFRKSRWFTRGWTLQELLAPKSVEFFSREGERLGDRNLLEQVIHEITDIPISALRGTPMSHFSDDEKIRWAAKRHTKKIEDKAYCLLGIFGVFMSLRYGEGDNAFSRLEKKINRSARYELTEPVWYIPFDPMSGFVGRKDELKHVKQKIFKTSGRRIVSVLGLGGVGKSRLVLELAYQIRSDYPQYSIFWIQAAGQLTFEKDMLEIGKRLRIPGIEDEKADVKTLVKQRLSNPSEGKWILILDNADDESLWGKHSDMSQQTVSLANYLPRTANGAILVTTRTRQVASGLAGKEVIELKAMTEDEAVEMFTERLEATTLAADRAILLTLANKLACLPLAIVQAASFTNMTQQPVQTYLELLDEPEIDVIKLLSEDFGDPSRYPEAKNPIATTWFISFEYIRQHHPLAARFLSCMACFHETNIPASLLPEASSKMDIVKAISVLTGYSFITKRTASGDIKHLKELYDMHRLVQLAARNWLKMEGSFPTWIKACITRTAQIFPTREYRNKGTWTAYLPHAQRLCEGRDVEDLPERYELLEKMGLCFVIDGKYGDAVRSHSAVVQWRQYTFGASELPTLRAYSYLGEALIWKGNWSAAEWYLQQALNGQRETLGQEHPSTLTSMANLASTFRNQGRWKEAEELLVQVMETSSRVLGTEHLSTLTSVANLALTFRNQGRWKEAEELQVRVMKTSSRVLGTEHISTLTSMGNLASTFRNQGRWKEAEELDVHVVETSSRVLGTEHPDALISMGNLASTFRNQGRWKEAEELDVQVMETRSRVLGAEHPSTLTSMGNLASTFRGQSRLKEAEELDVQVMETRSRVLGGEHPDTLTSMNNLAFTIQTHGRNVEAMKLMEKCVQLRIQVLGAHHPYTLSSAAALAKWKGVN</sequence>
<dbReference type="HOGENOM" id="CLU_000288_125_4_1"/>
<proteinExistence type="predicted"/>
<dbReference type="SUPFAM" id="SSF52540">
    <property type="entry name" value="P-loop containing nucleoside triphosphate hydrolases"/>
    <property type="match status" value="1"/>
</dbReference>
<dbReference type="GO" id="GO:0043531">
    <property type="term" value="F:ADP binding"/>
    <property type="evidence" value="ECO:0007669"/>
    <property type="project" value="InterPro"/>
</dbReference>
<keyword evidence="4" id="KW-1185">Reference proteome</keyword>
<dbReference type="InterPro" id="IPR053137">
    <property type="entry name" value="NLR-like"/>
</dbReference>
<dbReference type="Gene3D" id="3.40.50.300">
    <property type="entry name" value="P-loop containing nucleotide triphosphate hydrolases"/>
    <property type="match status" value="1"/>
</dbReference>
<evidence type="ECO:0008006" key="5">
    <source>
        <dbReference type="Google" id="ProtNLM"/>
    </source>
</evidence>
<accession>A0A0D2J1Y7</accession>
<evidence type="ECO:0000313" key="4">
    <source>
        <dbReference type="Proteomes" id="UP000053617"/>
    </source>
</evidence>
<dbReference type="Pfam" id="PF00931">
    <property type="entry name" value="NB-ARC"/>
    <property type="match status" value="1"/>
</dbReference>
<dbReference type="Pfam" id="PF13374">
    <property type="entry name" value="TPR_10"/>
    <property type="match status" value="1"/>
</dbReference>
<dbReference type="InterPro" id="IPR011990">
    <property type="entry name" value="TPR-like_helical_dom_sf"/>
</dbReference>
<evidence type="ECO:0000313" key="3">
    <source>
        <dbReference type="EMBL" id="KIX02910.1"/>
    </source>
</evidence>
<dbReference type="PANTHER" id="PTHR46082:SF6">
    <property type="entry name" value="AAA+ ATPASE DOMAIN-CONTAINING PROTEIN-RELATED"/>
    <property type="match status" value="1"/>
</dbReference>
<dbReference type="GeneID" id="25296924"/>
<dbReference type="InterPro" id="IPR002182">
    <property type="entry name" value="NB-ARC"/>
</dbReference>
<dbReference type="InterPro" id="IPR010730">
    <property type="entry name" value="HET"/>
</dbReference>
<dbReference type="Proteomes" id="UP000053617">
    <property type="component" value="Unassembled WGS sequence"/>
</dbReference>
<feature type="domain" description="NB-ARC" evidence="1">
    <location>
        <begin position="367"/>
        <end position="539"/>
    </location>
</feature>
<protein>
    <recommendedName>
        <fullName evidence="5">HET-domain-containing protein</fullName>
    </recommendedName>
</protein>
<name>A0A0D2J1Y7_9EURO</name>
<dbReference type="InterPro" id="IPR027417">
    <property type="entry name" value="P-loop_NTPase"/>
</dbReference>
<dbReference type="VEuPathDB" id="FungiDB:Z518_08853"/>
<evidence type="ECO:0000259" key="1">
    <source>
        <dbReference type="Pfam" id="PF00931"/>
    </source>
</evidence>
<reference evidence="3 4" key="1">
    <citation type="submission" date="2015-01" db="EMBL/GenBank/DDBJ databases">
        <title>The Genome Sequence of Rhinocladiella mackenzie CBS 650.93.</title>
        <authorList>
            <consortium name="The Broad Institute Genomics Platform"/>
            <person name="Cuomo C."/>
            <person name="de Hoog S."/>
            <person name="Gorbushina A."/>
            <person name="Stielow B."/>
            <person name="Teixiera M."/>
            <person name="Abouelleil A."/>
            <person name="Chapman S.B."/>
            <person name="Priest M."/>
            <person name="Young S.K."/>
            <person name="Wortman J."/>
            <person name="Nusbaum C."/>
            <person name="Birren B."/>
        </authorList>
    </citation>
    <scope>NUCLEOTIDE SEQUENCE [LARGE SCALE GENOMIC DNA]</scope>
    <source>
        <strain evidence="3 4">CBS 650.93</strain>
    </source>
</reference>